<sequence length="147" mass="16696">MVKLEVQSLQHFPRFRRRVKMKIKHLEHVVHRIQRELAEERVRLRHLEGEVHELTGRIPGRMFIEGQIVALEQQIRFIRQALESGLAANPALRSFFEQHKGSTVTVVTPSGSLTGTVQIAGINAVQLIEQNSDVVIVPYSKISAVYA</sequence>
<dbReference type="EMBL" id="FRAF01000001">
    <property type="protein sequence ID" value="SHJ58181.1"/>
    <property type="molecule type" value="Genomic_DNA"/>
</dbReference>
<dbReference type="Proteomes" id="UP000184016">
    <property type="component" value="Unassembled WGS sequence"/>
</dbReference>
<evidence type="ECO:0000313" key="3">
    <source>
        <dbReference type="Proteomes" id="UP000184016"/>
    </source>
</evidence>
<organism evidence="2 3">
    <name type="scientific">Alicyclobacillus tolerans</name>
    <dbReference type="NCBI Taxonomy" id="90970"/>
    <lineage>
        <taxon>Bacteria</taxon>
        <taxon>Bacillati</taxon>
        <taxon>Bacillota</taxon>
        <taxon>Bacilli</taxon>
        <taxon>Bacillales</taxon>
        <taxon>Alicyclobacillaceae</taxon>
        <taxon>Alicyclobacillus</taxon>
    </lineage>
</organism>
<reference evidence="3" key="1">
    <citation type="submission" date="2016-11" db="EMBL/GenBank/DDBJ databases">
        <authorList>
            <person name="Varghese N."/>
            <person name="Submissions S."/>
        </authorList>
    </citation>
    <scope>NUCLEOTIDE SEQUENCE [LARGE SCALE GENOMIC DNA]</scope>
    <source>
        <strain evidence="3">USBA-503</strain>
    </source>
</reference>
<keyword evidence="1" id="KW-0175">Coiled coil</keyword>
<dbReference type="STRING" id="1830138.SAMN05443507_101245"/>
<gene>
    <name evidence="2" type="ORF">SAMN05443507_101245</name>
</gene>
<protein>
    <recommendedName>
        <fullName evidence="4">DUF2642 domain-containing protein</fullName>
    </recommendedName>
</protein>
<accession>A0A1M6KGY4</accession>
<name>A0A1M6KGY4_9BACL</name>
<proteinExistence type="predicted"/>
<evidence type="ECO:0000313" key="2">
    <source>
        <dbReference type="EMBL" id="SHJ58181.1"/>
    </source>
</evidence>
<evidence type="ECO:0008006" key="4">
    <source>
        <dbReference type="Google" id="ProtNLM"/>
    </source>
</evidence>
<dbReference type="AlphaFoldDB" id="A0A1M6KGY4"/>
<dbReference type="RefSeq" id="WP_072872727.1">
    <property type="nucleotide sequence ID" value="NZ_FRAF01000001.1"/>
</dbReference>
<dbReference type="OrthoDB" id="2624227at2"/>
<feature type="coiled-coil region" evidence="1">
    <location>
        <begin position="23"/>
        <end position="57"/>
    </location>
</feature>
<keyword evidence="3" id="KW-1185">Reference proteome</keyword>
<evidence type="ECO:0000256" key="1">
    <source>
        <dbReference type="SAM" id="Coils"/>
    </source>
</evidence>